<dbReference type="SUPFAM" id="SSF103473">
    <property type="entry name" value="MFS general substrate transporter"/>
    <property type="match status" value="1"/>
</dbReference>
<dbReference type="InterPro" id="IPR011701">
    <property type="entry name" value="MFS"/>
</dbReference>
<dbReference type="InterPro" id="IPR020846">
    <property type="entry name" value="MFS_dom"/>
</dbReference>
<dbReference type="STRING" id="418495.SAMN05216215_1005258"/>
<keyword evidence="4 6" id="KW-1133">Transmembrane helix</keyword>
<dbReference type="PANTHER" id="PTHR43124:SF3">
    <property type="entry name" value="CHLORAMPHENICOL EFFLUX PUMP RV0191"/>
    <property type="match status" value="1"/>
</dbReference>
<keyword evidence="9" id="KW-1185">Reference proteome</keyword>
<feature type="transmembrane region" description="Helical" evidence="6">
    <location>
        <begin position="71"/>
        <end position="90"/>
    </location>
</feature>
<dbReference type="RefSeq" id="WP_093262901.1">
    <property type="nucleotide sequence ID" value="NZ_FNOK01000005.1"/>
</dbReference>
<dbReference type="EMBL" id="FNOK01000005">
    <property type="protein sequence ID" value="SDW83268.1"/>
    <property type="molecule type" value="Genomic_DNA"/>
</dbReference>
<evidence type="ECO:0000256" key="4">
    <source>
        <dbReference type="ARBA" id="ARBA00022989"/>
    </source>
</evidence>
<evidence type="ECO:0000256" key="3">
    <source>
        <dbReference type="ARBA" id="ARBA00022692"/>
    </source>
</evidence>
<organism evidence="8 9">
    <name type="scientific">Saccharopolyspora shandongensis</name>
    <dbReference type="NCBI Taxonomy" id="418495"/>
    <lineage>
        <taxon>Bacteria</taxon>
        <taxon>Bacillati</taxon>
        <taxon>Actinomycetota</taxon>
        <taxon>Actinomycetes</taxon>
        <taxon>Pseudonocardiales</taxon>
        <taxon>Pseudonocardiaceae</taxon>
        <taxon>Saccharopolyspora</taxon>
    </lineage>
</organism>
<keyword evidence="2" id="KW-1003">Cell membrane</keyword>
<evidence type="ECO:0000256" key="5">
    <source>
        <dbReference type="ARBA" id="ARBA00023136"/>
    </source>
</evidence>
<evidence type="ECO:0000313" key="9">
    <source>
        <dbReference type="Proteomes" id="UP000199529"/>
    </source>
</evidence>
<evidence type="ECO:0000259" key="7">
    <source>
        <dbReference type="PROSITE" id="PS50850"/>
    </source>
</evidence>
<evidence type="ECO:0000256" key="6">
    <source>
        <dbReference type="SAM" id="Phobius"/>
    </source>
</evidence>
<feature type="transmembrane region" description="Helical" evidence="6">
    <location>
        <begin position="288"/>
        <end position="305"/>
    </location>
</feature>
<dbReference type="PANTHER" id="PTHR43124">
    <property type="entry name" value="PURINE EFFLUX PUMP PBUE"/>
    <property type="match status" value="1"/>
</dbReference>
<evidence type="ECO:0000256" key="2">
    <source>
        <dbReference type="ARBA" id="ARBA00022475"/>
    </source>
</evidence>
<proteinExistence type="predicted"/>
<feature type="transmembrane region" description="Helical" evidence="6">
    <location>
        <begin position="201"/>
        <end position="228"/>
    </location>
</feature>
<dbReference type="Proteomes" id="UP000199529">
    <property type="component" value="Unassembled WGS sequence"/>
</dbReference>
<reference evidence="9" key="1">
    <citation type="submission" date="2016-10" db="EMBL/GenBank/DDBJ databases">
        <authorList>
            <person name="Varghese N."/>
            <person name="Submissions S."/>
        </authorList>
    </citation>
    <scope>NUCLEOTIDE SEQUENCE [LARGE SCALE GENOMIC DNA]</scope>
    <source>
        <strain evidence="9">CGMCC 4.3530</strain>
    </source>
</reference>
<dbReference type="OrthoDB" id="106589at2"/>
<keyword evidence="5 6" id="KW-0472">Membrane</keyword>
<sequence length="395" mass="40422">MPTRPPLVLSFATLTSNFDRFAVTPMLLLIALALDEPLAGAVAVASGYFLAYGLSQPLWGLLSDRFGRLPVMRGTMLAAAVGGVVSALAPSLTALVVARVVTGACMGAVVPASLTYVGDTVPQEHRQGALSDLMAASAMGTALATAAGGLLAGFLDWRAVFALPAVCAVVCVVLLRKLPEPERAQAQGVRSHLMAVLTNRWALLVFGLVFVEGAVLLGTMTFLASALVHEGVDVAVAGLATAAYGVGVWVFSRLVKALGRRLAVWQLIAIGGASMFVGYLVVTATASIATVVVTALLLGGGWSFMHSSLQTWVTSVVPEARGTAVALFASALFLGSAAASAAAAYFAERGSYGLIFGVAAATAVPLLIVAAACRHRYQTRVVARGGPPSVSGRAA</sequence>
<evidence type="ECO:0000313" key="8">
    <source>
        <dbReference type="EMBL" id="SDW83268.1"/>
    </source>
</evidence>
<dbReference type="Gene3D" id="1.20.1250.20">
    <property type="entry name" value="MFS general substrate transporter like domains"/>
    <property type="match status" value="1"/>
</dbReference>
<gene>
    <name evidence="8" type="ORF">SAMN05216215_1005258</name>
</gene>
<accession>A0A1H2WRY8</accession>
<feature type="transmembrane region" description="Helical" evidence="6">
    <location>
        <begin position="157"/>
        <end position="175"/>
    </location>
</feature>
<feature type="domain" description="Major facilitator superfamily (MFS) profile" evidence="7">
    <location>
        <begin position="5"/>
        <end position="378"/>
    </location>
</feature>
<feature type="transmembrane region" description="Helical" evidence="6">
    <location>
        <begin position="262"/>
        <end position="282"/>
    </location>
</feature>
<feature type="transmembrane region" description="Helical" evidence="6">
    <location>
        <begin position="28"/>
        <end position="50"/>
    </location>
</feature>
<name>A0A1H2WRY8_9PSEU</name>
<dbReference type="PROSITE" id="PS50850">
    <property type="entry name" value="MFS"/>
    <property type="match status" value="1"/>
</dbReference>
<evidence type="ECO:0000256" key="1">
    <source>
        <dbReference type="ARBA" id="ARBA00004651"/>
    </source>
</evidence>
<keyword evidence="3 6" id="KW-0812">Transmembrane</keyword>
<dbReference type="Pfam" id="PF07690">
    <property type="entry name" value="MFS_1"/>
    <property type="match status" value="1"/>
</dbReference>
<dbReference type="InterPro" id="IPR036259">
    <property type="entry name" value="MFS_trans_sf"/>
</dbReference>
<protein>
    <submittedName>
        <fullName evidence="8">Predicted arabinose efflux permease, MFS family</fullName>
    </submittedName>
</protein>
<feature type="transmembrane region" description="Helical" evidence="6">
    <location>
        <begin position="352"/>
        <end position="373"/>
    </location>
</feature>
<dbReference type="InterPro" id="IPR050189">
    <property type="entry name" value="MFS_Efflux_Transporters"/>
</dbReference>
<dbReference type="GO" id="GO:0022857">
    <property type="term" value="F:transmembrane transporter activity"/>
    <property type="evidence" value="ECO:0007669"/>
    <property type="project" value="InterPro"/>
</dbReference>
<comment type="subcellular location">
    <subcellularLocation>
        <location evidence="1">Cell membrane</location>
        <topology evidence="1">Multi-pass membrane protein</topology>
    </subcellularLocation>
</comment>
<feature type="transmembrane region" description="Helical" evidence="6">
    <location>
        <begin position="325"/>
        <end position="346"/>
    </location>
</feature>
<dbReference type="AlphaFoldDB" id="A0A1H2WRY8"/>
<feature type="transmembrane region" description="Helical" evidence="6">
    <location>
        <begin position="234"/>
        <end position="255"/>
    </location>
</feature>
<dbReference type="GO" id="GO:0005886">
    <property type="term" value="C:plasma membrane"/>
    <property type="evidence" value="ECO:0007669"/>
    <property type="project" value="UniProtKB-SubCell"/>
</dbReference>
<feature type="transmembrane region" description="Helical" evidence="6">
    <location>
        <begin position="129"/>
        <end position="151"/>
    </location>
</feature>